<organism evidence="1 2">
    <name type="scientific">Hydrogenophaga palleronii</name>
    <dbReference type="NCBI Taxonomy" id="65655"/>
    <lineage>
        <taxon>Bacteria</taxon>
        <taxon>Pseudomonadati</taxon>
        <taxon>Pseudomonadota</taxon>
        <taxon>Betaproteobacteria</taxon>
        <taxon>Burkholderiales</taxon>
        <taxon>Comamonadaceae</taxon>
        <taxon>Hydrogenophaga</taxon>
    </lineage>
</organism>
<gene>
    <name evidence="1" type="ORF">J2W49_003921</name>
</gene>
<accession>A0ABU1WRM5</accession>
<reference evidence="1 2" key="1">
    <citation type="submission" date="2023-07" db="EMBL/GenBank/DDBJ databases">
        <title>Sorghum-associated microbial communities from plants grown in Nebraska, USA.</title>
        <authorList>
            <person name="Schachtman D."/>
        </authorList>
    </citation>
    <scope>NUCLEOTIDE SEQUENCE [LARGE SCALE GENOMIC DNA]</scope>
    <source>
        <strain evidence="1 2">4249</strain>
    </source>
</reference>
<dbReference type="Gene3D" id="2.60.200.30">
    <property type="entry name" value="Probable inorganic polyphosphate/atp-NAD kinase, domain 2"/>
    <property type="match status" value="1"/>
</dbReference>
<dbReference type="RefSeq" id="WP_310320214.1">
    <property type="nucleotide sequence ID" value="NZ_JAVDWU010000009.1"/>
</dbReference>
<evidence type="ECO:0000313" key="2">
    <source>
        <dbReference type="Proteomes" id="UP001265700"/>
    </source>
</evidence>
<dbReference type="InterPro" id="IPR016064">
    <property type="entry name" value="NAD/diacylglycerol_kinase_sf"/>
</dbReference>
<dbReference type="Proteomes" id="UP001265700">
    <property type="component" value="Unassembled WGS sequence"/>
</dbReference>
<dbReference type="SUPFAM" id="SSF111331">
    <property type="entry name" value="NAD kinase/diacylglycerol kinase-like"/>
    <property type="match status" value="1"/>
</dbReference>
<evidence type="ECO:0000313" key="1">
    <source>
        <dbReference type="EMBL" id="MDR7151945.1"/>
    </source>
</evidence>
<dbReference type="InterPro" id="IPR017437">
    <property type="entry name" value="ATP-NAD_kinase_PpnK-typ_C"/>
</dbReference>
<comment type="caution">
    <text evidence="1">The sequence shown here is derived from an EMBL/GenBank/DDBJ whole genome shotgun (WGS) entry which is preliminary data.</text>
</comment>
<dbReference type="PANTHER" id="PTHR13158:SF5">
    <property type="entry name" value="NAD KINASE 2, MITOCHONDRIAL"/>
    <property type="match status" value="1"/>
</dbReference>
<proteinExistence type="predicted"/>
<name>A0ABU1WRM5_9BURK</name>
<dbReference type="EMBL" id="JAVDWU010000009">
    <property type="protein sequence ID" value="MDR7151945.1"/>
    <property type="molecule type" value="Genomic_DNA"/>
</dbReference>
<protein>
    <recommendedName>
        <fullName evidence="3">Sugar kinase</fullName>
    </recommendedName>
</protein>
<evidence type="ECO:0008006" key="3">
    <source>
        <dbReference type="Google" id="ProtNLM"/>
    </source>
</evidence>
<keyword evidence="2" id="KW-1185">Reference proteome</keyword>
<dbReference type="PANTHER" id="PTHR13158">
    <property type="match status" value="1"/>
</dbReference>
<sequence>MSNTASQGERRVVLVTRRTRLDDLIARYNTLGQARFYVEHLGADFTDYLKESEAYAASLRLTVQALQAWGRYQIVDRSLLANFVFDPSDIVVALGQDGLVANTMKYLEGQSLVGLNPEPSRWDGVLLPFQPVDLGKILPGVAADQRDTRSVTMAEARLSDGQVLRAVNDLFIGPRSHTSALYELTHGAKAEFQSSSGLIVSTGLGSTAWLKSIVTGSLAIARTLGTPSSAKAYQPMPWEERALVFAVREPFPTRTSQATLVYGRVQPGDPLKVRSRMPNNGIIFSDGMETDYLQFTAGMEAIIAPSKISGQLVV</sequence>